<dbReference type="PANTHER" id="PTHR36837:SF5">
    <property type="entry name" value="POLY-3-HYDROXYBUTYRATE SYNTHASE"/>
    <property type="match status" value="1"/>
</dbReference>
<evidence type="ECO:0000256" key="2">
    <source>
        <dbReference type="ARBA" id="ARBA00022490"/>
    </source>
</evidence>
<dbReference type="GO" id="GO:0016746">
    <property type="term" value="F:acyltransferase activity"/>
    <property type="evidence" value="ECO:0007669"/>
    <property type="project" value="UniProtKB-KW"/>
</dbReference>
<organism evidence="6 7">
    <name type="scientific">Albimonas donghaensis</name>
    <dbReference type="NCBI Taxonomy" id="356660"/>
    <lineage>
        <taxon>Bacteria</taxon>
        <taxon>Pseudomonadati</taxon>
        <taxon>Pseudomonadota</taxon>
        <taxon>Alphaproteobacteria</taxon>
        <taxon>Rhodobacterales</taxon>
        <taxon>Paracoccaceae</taxon>
        <taxon>Albimonas</taxon>
    </lineage>
</organism>
<feature type="domain" description="Poly-beta-hydroxybutyrate polymerase N-terminal" evidence="5">
    <location>
        <begin position="113"/>
        <end position="285"/>
    </location>
</feature>
<dbReference type="AlphaFoldDB" id="A0A1H3E735"/>
<comment type="subcellular location">
    <subcellularLocation>
        <location evidence="1">Cytoplasm</location>
    </subcellularLocation>
</comment>
<accession>A0A1H3E735</accession>
<evidence type="ECO:0000256" key="1">
    <source>
        <dbReference type="ARBA" id="ARBA00004496"/>
    </source>
</evidence>
<reference evidence="6 7" key="1">
    <citation type="submission" date="2016-10" db="EMBL/GenBank/DDBJ databases">
        <authorList>
            <person name="de Groot N.N."/>
        </authorList>
    </citation>
    <scope>NUCLEOTIDE SEQUENCE [LARGE SCALE GENOMIC DNA]</scope>
    <source>
        <strain evidence="6 7">DSM 17890</strain>
    </source>
</reference>
<dbReference type="Pfam" id="PF07167">
    <property type="entry name" value="PhaC_N"/>
    <property type="match status" value="1"/>
</dbReference>
<proteinExistence type="predicted"/>
<dbReference type="STRING" id="356660.SAMN05444336_10999"/>
<dbReference type="OrthoDB" id="7208816at2"/>
<dbReference type="GO" id="GO:0005737">
    <property type="term" value="C:cytoplasm"/>
    <property type="evidence" value="ECO:0007669"/>
    <property type="project" value="UniProtKB-SubCell"/>
</dbReference>
<dbReference type="InterPro" id="IPR010941">
    <property type="entry name" value="PhaC_N"/>
</dbReference>
<evidence type="ECO:0000256" key="4">
    <source>
        <dbReference type="ARBA" id="ARBA00023315"/>
    </source>
</evidence>
<dbReference type="InterPro" id="IPR010963">
    <property type="entry name" value="PHA_synth_I"/>
</dbReference>
<dbReference type="SUPFAM" id="SSF53474">
    <property type="entry name" value="alpha/beta-Hydrolases"/>
    <property type="match status" value="1"/>
</dbReference>
<dbReference type="RefSeq" id="WP_092684498.1">
    <property type="nucleotide sequence ID" value="NZ_FNMZ01000009.1"/>
</dbReference>
<name>A0A1H3E735_9RHOB</name>
<protein>
    <submittedName>
        <fullName evidence="6">Polyhydroxyalkanoate synthase</fullName>
    </submittedName>
</protein>
<dbReference type="InterPro" id="IPR029058">
    <property type="entry name" value="AB_hydrolase_fold"/>
</dbReference>
<dbReference type="GO" id="GO:0042619">
    <property type="term" value="P:poly-hydroxybutyrate biosynthetic process"/>
    <property type="evidence" value="ECO:0007669"/>
    <property type="project" value="InterPro"/>
</dbReference>
<keyword evidence="3" id="KW-0808">Transferase</keyword>
<evidence type="ECO:0000313" key="6">
    <source>
        <dbReference type="EMBL" id="SDX74553.1"/>
    </source>
</evidence>
<keyword evidence="4" id="KW-0012">Acyltransferase</keyword>
<dbReference type="Proteomes" id="UP000199118">
    <property type="component" value="Unassembled WGS sequence"/>
</dbReference>
<evidence type="ECO:0000259" key="5">
    <source>
        <dbReference type="Pfam" id="PF07167"/>
    </source>
</evidence>
<sequence>MEDRDLSRQAADAAVDTAEFALNMAKVMESSQQIWLRLLKTQMNDDKPLHADPLNAFPAFAELQHAVLNHPQQVAERSMQLWANQAELWRRATSQWFGTEPPADPVAAPARGDKRFKHDSWSRDRVFDYIKQSYLLTASYLENVADDVGEDLAPRDRKKIGFLMRQWIEAMSPSNFAATNPEVIEATLAQKGDNLVRGLRMMAEDLERGKGTLIIRQTDMKAFKVGRDMAVTPGKVVFENDILQLLQYAPATEQVHQTPILFIPPWINKYYILDLNAQKSMVKWMTEQGFTVFLISWVNPDERHRDHTWESYLVEGAMTAIEKVLEETGEKTLNLSAYCIGGTLTATMLAIMAKTGDKRVKSCTFFTALTDFEDAGDLQVFVDENTLDVVDDQMDKGFLPAEAMATTFNMLRSTDLIWNYVVSNYYLGKEPFPFDLLYWNADSVAMPAKLHHYYLERFYNDNAFSRGDLRMLNVDVTISDIKVPVYAMASKEDHIAPAAAVYRGVRMMTGARERRFVLAGSGHIAGVINPPELKKYQHWVDGDFSEGELTGWLETAEERPGSWWPDWAAWLAKKSGKMVPAREPGAVLGVLEDAPGSFVKKRFDEG</sequence>
<evidence type="ECO:0000313" key="7">
    <source>
        <dbReference type="Proteomes" id="UP000199118"/>
    </source>
</evidence>
<keyword evidence="7" id="KW-1185">Reference proteome</keyword>
<dbReference type="PANTHER" id="PTHR36837">
    <property type="entry name" value="POLY(3-HYDROXYALKANOATE) POLYMERASE SUBUNIT PHAC"/>
    <property type="match status" value="1"/>
</dbReference>
<gene>
    <name evidence="6" type="ORF">SAMN05444336_10999</name>
</gene>
<evidence type="ECO:0000256" key="3">
    <source>
        <dbReference type="ARBA" id="ARBA00022679"/>
    </source>
</evidence>
<keyword evidence="2" id="KW-0963">Cytoplasm</keyword>
<dbReference type="EMBL" id="FNMZ01000009">
    <property type="protein sequence ID" value="SDX74553.1"/>
    <property type="molecule type" value="Genomic_DNA"/>
</dbReference>
<dbReference type="NCBIfam" id="TIGR01838">
    <property type="entry name" value="PHA_synth_I"/>
    <property type="match status" value="1"/>
</dbReference>
<dbReference type="Gene3D" id="3.40.50.1820">
    <property type="entry name" value="alpha/beta hydrolase"/>
    <property type="match status" value="1"/>
</dbReference>
<dbReference type="InterPro" id="IPR051321">
    <property type="entry name" value="PHA/PHB_synthase"/>
</dbReference>